<evidence type="ECO:0000313" key="2">
    <source>
        <dbReference type="Proteomes" id="UP001063350"/>
    </source>
</evidence>
<organism evidence="1 2">
    <name type="scientific">Desulfolithobacter dissulfuricans</name>
    <dbReference type="NCBI Taxonomy" id="2795293"/>
    <lineage>
        <taxon>Bacteria</taxon>
        <taxon>Pseudomonadati</taxon>
        <taxon>Thermodesulfobacteriota</taxon>
        <taxon>Desulfobulbia</taxon>
        <taxon>Desulfobulbales</taxon>
        <taxon>Desulfobulbaceae</taxon>
        <taxon>Desulfolithobacter</taxon>
    </lineage>
</organism>
<dbReference type="KEGG" id="ddu:GF1_31030"/>
<gene>
    <name evidence="1" type="ORF">GF1_31030</name>
</gene>
<dbReference type="RefSeq" id="WP_267927446.1">
    <property type="nucleotide sequence ID" value="NZ_AP024233.1"/>
</dbReference>
<dbReference type="PROSITE" id="PS51257">
    <property type="entry name" value="PROKAR_LIPOPROTEIN"/>
    <property type="match status" value="1"/>
</dbReference>
<evidence type="ECO:0000313" key="1">
    <source>
        <dbReference type="EMBL" id="BCO10727.1"/>
    </source>
</evidence>
<sequence length="165" mass="18734">MRAMIRFTVALLLVLPVLSGCGKKDLLPGYQGPAYPPTRDVKVIFQYTQAPESCRVFTHALVQLPSGYDGALIAATVANEASRRGANMVLVGNTRETEKIKKALFIYYPPEQEYNCRQDWCGWKFGYDIWKDLGQWVSLGAREWDNPRVSFDKPLVIQLAFLRCQ</sequence>
<dbReference type="AlphaFoldDB" id="A0A915U4D7"/>
<accession>A0A915U4D7</accession>
<name>A0A915U4D7_9BACT</name>
<dbReference type="Proteomes" id="UP001063350">
    <property type="component" value="Chromosome"/>
</dbReference>
<evidence type="ECO:0008006" key="3">
    <source>
        <dbReference type="Google" id="ProtNLM"/>
    </source>
</evidence>
<dbReference type="EMBL" id="AP024233">
    <property type="protein sequence ID" value="BCO10727.1"/>
    <property type="molecule type" value="Genomic_DNA"/>
</dbReference>
<keyword evidence="2" id="KW-1185">Reference proteome</keyword>
<protein>
    <recommendedName>
        <fullName evidence="3">Lipoprotein</fullName>
    </recommendedName>
</protein>
<reference evidence="1" key="1">
    <citation type="submission" date="2020-12" db="EMBL/GenBank/DDBJ databases">
        <title>Desulfobium dissulfuricans gen. nov., sp. nov., a novel mesophilic, sulfate-reducing bacterium isolated from a deep-sea hydrothermal vent.</title>
        <authorList>
            <person name="Hashimoto Y."/>
            <person name="Tame A."/>
            <person name="Sawayama S."/>
            <person name="Miyazaki J."/>
            <person name="Takai K."/>
            <person name="Nakagawa S."/>
        </authorList>
    </citation>
    <scope>NUCLEOTIDE SEQUENCE</scope>
    <source>
        <strain evidence="1">GF1</strain>
    </source>
</reference>
<proteinExistence type="predicted"/>